<feature type="compositionally biased region" description="Polar residues" evidence="1">
    <location>
        <begin position="261"/>
        <end position="329"/>
    </location>
</feature>
<dbReference type="Proteomes" id="UP001237642">
    <property type="component" value="Unassembled WGS sequence"/>
</dbReference>
<gene>
    <name evidence="2" type="ORF">POM88_041368</name>
</gene>
<comment type="caution">
    <text evidence="2">The sequence shown here is derived from an EMBL/GenBank/DDBJ whole genome shotgun (WGS) entry which is preliminary data.</text>
</comment>
<sequence length="593" mass="64678">MGESVLNAPDVQNKMGGSVSPHGALEVSISFGRFENDSLSWEKWSTFSPNKYLEEVEKCSTPGSVAQKKAYFEAHYKKIAARKAELLEQENMMRTDSSRSNELNCADYSTSTSGTEAEHGTLNGQSLAEEVELDTNSLSEVSSSLVNESAEADVNGNGNALECQNSLVESADVELNEKLQFKEVNCPEKSDLIMDEILKISEEVQVIDEKPLKLDNDTVSMVEVQEGRSEFDAHNTDEKVPQTKREQNLALILKKKPVLPTTKSTGISTPTNPRLPKSMSTSTPRSSKTVSASTPRSSKPVSASTTRLSKPVPTSTPRLSKPVPTSTPRSFKPVPTSTPRSSKPVPTSTPKSSKPKLTSTPRSSKPVSNSAPRSSKTGSIATSGLHKPLSTSSPTFSKSLSTSAPRLSRPASASTSRLSKPISNPIARPVSQSSTRKPNSLIMEHMGDKDIVKRAFKSFQNNLNQLQQSPVDNPCDPRPISARESSEHELSSSVTSQKENERTRKATGKMNAQKIHVGTKWSTTSSRSLVETGERIYMKPDSSSPSPISEERAEKRKAFLKNLKEKSFAREEEKRRLSSKPKLTVLALTTNLG</sequence>
<feature type="region of interest" description="Disordered" evidence="1">
    <location>
        <begin position="461"/>
        <end position="555"/>
    </location>
</feature>
<reference evidence="2" key="2">
    <citation type="submission" date="2023-05" db="EMBL/GenBank/DDBJ databases">
        <authorList>
            <person name="Schelkunov M.I."/>
        </authorList>
    </citation>
    <scope>NUCLEOTIDE SEQUENCE</scope>
    <source>
        <strain evidence="2">Hsosn_3</strain>
        <tissue evidence="2">Leaf</tissue>
    </source>
</reference>
<name>A0AAD8MAN8_9APIA</name>
<dbReference type="AlphaFoldDB" id="A0AAD8MAN8"/>
<dbReference type="PANTHER" id="PTHR47286">
    <property type="entry name" value="F3I6.9 PROTEIN"/>
    <property type="match status" value="1"/>
</dbReference>
<evidence type="ECO:0000313" key="3">
    <source>
        <dbReference type="Proteomes" id="UP001237642"/>
    </source>
</evidence>
<dbReference type="EMBL" id="JAUIZM010000009">
    <property type="protein sequence ID" value="KAK1365807.1"/>
    <property type="molecule type" value="Genomic_DNA"/>
</dbReference>
<organism evidence="2 3">
    <name type="scientific">Heracleum sosnowskyi</name>
    <dbReference type="NCBI Taxonomy" id="360622"/>
    <lineage>
        <taxon>Eukaryota</taxon>
        <taxon>Viridiplantae</taxon>
        <taxon>Streptophyta</taxon>
        <taxon>Embryophyta</taxon>
        <taxon>Tracheophyta</taxon>
        <taxon>Spermatophyta</taxon>
        <taxon>Magnoliopsida</taxon>
        <taxon>eudicotyledons</taxon>
        <taxon>Gunneridae</taxon>
        <taxon>Pentapetalae</taxon>
        <taxon>asterids</taxon>
        <taxon>campanulids</taxon>
        <taxon>Apiales</taxon>
        <taxon>Apiaceae</taxon>
        <taxon>Apioideae</taxon>
        <taxon>apioid superclade</taxon>
        <taxon>Tordylieae</taxon>
        <taxon>Tordyliinae</taxon>
        <taxon>Heracleum</taxon>
    </lineage>
</organism>
<dbReference type="PANTHER" id="PTHR47286:SF2">
    <property type="entry name" value="F3I6.9 PROTEIN"/>
    <property type="match status" value="1"/>
</dbReference>
<reference evidence="2" key="1">
    <citation type="submission" date="2023-02" db="EMBL/GenBank/DDBJ databases">
        <title>Genome of toxic invasive species Heracleum sosnowskyi carries increased number of genes despite the absence of recent whole-genome duplications.</title>
        <authorList>
            <person name="Schelkunov M."/>
            <person name="Shtratnikova V."/>
            <person name="Makarenko M."/>
            <person name="Klepikova A."/>
            <person name="Omelchenko D."/>
            <person name="Novikova G."/>
            <person name="Obukhova E."/>
            <person name="Bogdanov V."/>
            <person name="Penin A."/>
            <person name="Logacheva M."/>
        </authorList>
    </citation>
    <scope>NUCLEOTIDE SEQUENCE</scope>
    <source>
        <strain evidence="2">Hsosn_3</strain>
        <tissue evidence="2">Leaf</tissue>
    </source>
</reference>
<feature type="compositionally biased region" description="Polar residues" evidence="1">
    <location>
        <begin position="520"/>
        <end position="529"/>
    </location>
</feature>
<feature type="region of interest" description="Disordered" evidence="1">
    <location>
        <begin position="93"/>
        <end position="119"/>
    </location>
</feature>
<accession>A0AAD8MAN8</accession>
<feature type="compositionally biased region" description="Polar residues" evidence="1">
    <location>
        <begin position="100"/>
        <end position="115"/>
    </location>
</feature>
<proteinExistence type="predicted"/>
<evidence type="ECO:0000256" key="1">
    <source>
        <dbReference type="SAM" id="MobiDB-lite"/>
    </source>
</evidence>
<keyword evidence="3" id="KW-1185">Reference proteome</keyword>
<evidence type="ECO:0000313" key="2">
    <source>
        <dbReference type="EMBL" id="KAK1365807.1"/>
    </source>
</evidence>
<feature type="compositionally biased region" description="Polar residues" evidence="1">
    <location>
        <begin position="367"/>
        <end position="382"/>
    </location>
</feature>
<feature type="region of interest" description="Disordered" evidence="1">
    <location>
        <begin position="251"/>
        <end position="446"/>
    </location>
</feature>
<feature type="compositionally biased region" description="Low complexity" evidence="1">
    <location>
        <begin position="387"/>
        <end position="419"/>
    </location>
</feature>
<protein>
    <submittedName>
        <fullName evidence="2">Formin-like protein 8</fullName>
    </submittedName>
</protein>
<feature type="compositionally biased region" description="Low complexity" evidence="1">
    <location>
        <begin position="332"/>
        <end position="366"/>
    </location>
</feature>